<dbReference type="EMBL" id="CASHSV030000002">
    <property type="protein sequence ID" value="CAJ2635417.1"/>
    <property type="molecule type" value="Genomic_DNA"/>
</dbReference>
<keyword evidence="2" id="KW-1185">Reference proteome</keyword>
<gene>
    <name evidence="1" type="ORF">MILVUS5_LOCUS6103</name>
</gene>
<reference evidence="1" key="1">
    <citation type="submission" date="2023-10" db="EMBL/GenBank/DDBJ databases">
        <authorList>
            <person name="Rodriguez Cubillos JULIANA M."/>
            <person name="De Vega J."/>
        </authorList>
    </citation>
    <scope>NUCLEOTIDE SEQUENCE</scope>
</reference>
<evidence type="ECO:0000313" key="2">
    <source>
        <dbReference type="Proteomes" id="UP001177021"/>
    </source>
</evidence>
<organism evidence="1 2">
    <name type="scientific">Trifolium pratense</name>
    <name type="common">Red clover</name>
    <dbReference type="NCBI Taxonomy" id="57577"/>
    <lineage>
        <taxon>Eukaryota</taxon>
        <taxon>Viridiplantae</taxon>
        <taxon>Streptophyta</taxon>
        <taxon>Embryophyta</taxon>
        <taxon>Tracheophyta</taxon>
        <taxon>Spermatophyta</taxon>
        <taxon>Magnoliopsida</taxon>
        <taxon>eudicotyledons</taxon>
        <taxon>Gunneridae</taxon>
        <taxon>Pentapetalae</taxon>
        <taxon>rosids</taxon>
        <taxon>fabids</taxon>
        <taxon>Fabales</taxon>
        <taxon>Fabaceae</taxon>
        <taxon>Papilionoideae</taxon>
        <taxon>50 kb inversion clade</taxon>
        <taxon>NPAAA clade</taxon>
        <taxon>Hologalegina</taxon>
        <taxon>IRL clade</taxon>
        <taxon>Trifolieae</taxon>
        <taxon>Trifolium</taxon>
    </lineage>
</organism>
<name>A0ACB0IX15_TRIPR</name>
<comment type="caution">
    <text evidence="1">The sequence shown here is derived from an EMBL/GenBank/DDBJ whole genome shotgun (WGS) entry which is preliminary data.</text>
</comment>
<protein>
    <submittedName>
        <fullName evidence="1">Uncharacterized protein</fullName>
    </submittedName>
</protein>
<proteinExistence type="predicted"/>
<evidence type="ECO:0000313" key="1">
    <source>
        <dbReference type="EMBL" id="CAJ2635417.1"/>
    </source>
</evidence>
<dbReference type="Proteomes" id="UP001177021">
    <property type="component" value="Unassembled WGS sequence"/>
</dbReference>
<sequence>MEKKMTQLGKRTRRSQAAEIFSDEPPSTKKINTTTANIFSLYPLFAPPVEECYSSITQESSSASSCSSNKLSDIEVESTQVETLKFNGDQIIRRREMGLLSEVVGTNCTEQEEEEVDSAENKLQKMPTEAELDEFFSVAEKDVQKQFQNKYNFDIVKDMPLEGRYEWVQLKP</sequence>
<accession>A0ACB0IX15</accession>